<name>A0AAN8RNU3_9PEZI</name>
<protein>
    <recommendedName>
        <fullName evidence="4">BTB domain-containing protein</fullName>
    </recommendedName>
</protein>
<reference evidence="2 3" key="1">
    <citation type="submission" date="2019-10" db="EMBL/GenBank/DDBJ databases">
        <authorList>
            <person name="Palmer J.M."/>
        </authorList>
    </citation>
    <scope>NUCLEOTIDE SEQUENCE [LARGE SCALE GENOMIC DNA]</scope>
    <source>
        <strain evidence="2 3">TWF718</strain>
    </source>
</reference>
<feature type="region of interest" description="Disordered" evidence="1">
    <location>
        <begin position="126"/>
        <end position="148"/>
    </location>
</feature>
<feature type="compositionally biased region" description="Polar residues" evidence="1">
    <location>
        <begin position="252"/>
        <end position="264"/>
    </location>
</feature>
<gene>
    <name evidence="2" type="ORF">TWF718_005328</name>
</gene>
<dbReference type="Proteomes" id="UP001313282">
    <property type="component" value="Unassembled WGS sequence"/>
</dbReference>
<comment type="caution">
    <text evidence="2">The sequence shown here is derived from an EMBL/GenBank/DDBJ whole genome shotgun (WGS) entry which is preliminary data.</text>
</comment>
<evidence type="ECO:0000256" key="1">
    <source>
        <dbReference type="SAM" id="MobiDB-lite"/>
    </source>
</evidence>
<feature type="region of interest" description="Disordered" evidence="1">
    <location>
        <begin position="241"/>
        <end position="282"/>
    </location>
</feature>
<feature type="region of interest" description="Disordered" evidence="1">
    <location>
        <begin position="43"/>
        <end position="79"/>
    </location>
</feature>
<proteinExistence type="predicted"/>
<dbReference type="AlphaFoldDB" id="A0AAN8RNU3"/>
<organism evidence="2 3">
    <name type="scientific">Orbilia javanica</name>
    <dbReference type="NCBI Taxonomy" id="47235"/>
    <lineage>
        <taxon>Eukaryota</taxon>
        <taxon>Fungi</taxon>
        <taxon>Dikarya</taxon>
        <taxon>Ascomycota</taxon>
        <taxon>Pezizomycotina</taxon>
        <taxon>Orbiliomycetes</taxon>
        <taxon>Orbiliales</taxon>
        <taxon>Orbiliaceae</taxon>
        <taxon>Orbilia</taxon>
    </lineage>
</organism>
<sequence length="487" mass="53526">MSAAVGLAKERGFQTGASKQPWCEDGQGSLTYKVAHGKPIGIPIGPIDSPKASADSPRIGGKLSSFMQPTAASSSKAKANTDSHMTILAAGVSRSPIIKKGRRSGNFPSKEEMTLLEDQNTGLASFKKSSQKLPSAAAETEQSVQTSLRPPRVITEKVDLNEYTQELMRTKAPVRPLITNQSDLVSAPELNLGRTGTPVEFQNRPSSSVAIRVQGTPDENFDPELFRDLKRMVLELGAQAKGESDDLESIHTSKNSTSSATMATDSHAEQPYSAGEQSPDKPYTRFPAEFEQYETEPDPEHNLVVIVGPDNIAFSLNSDAIVGHSYTIAEILEELGVPPAGEVQELVFQDIDPYGFFYILRALFAGTFPTPEASGRNAEALMLDAALYLHMPHVISILRRSISERLKNETLDIEVALRFANTLYKHGTVDDVRDFWHEDAFVRRALRQTTVIDLIERSPGLFDDRTWMVRGFKHGLSELLGKTRLRT</sequence>
<keyword evidence="3" id="KW-1185">Reference proteome</keyword>
<evidence type="ECO:0000313" key="3">
    <source>
        <dbReference type="Proteomes" id="UP001313282"/>
    </source>
</evidence>
<dbReference type="EMBL" id="JAVHNR010000003">
    <property type="protein sequence ID" value="KAK6347487.1"/>
    <property type="molecule type" value="Genomic_DNA"/>
</dbReference>
<feature type="compositionally biased region" description="Basic and acidic residues" evidence="1">
    <location>
        <begin position="242"/>
        <end position="251"/>
    </location>
</feature>
<evidence type="ECO:0000313" key="2">
    <source>
        <dbReference type="EMBL" id="KAK6347487.1"/>
    </source>
</evidence>
<accession>A0AAN8RNU3</accession>
<evidence type="ECO:0008006" key="4">
    <source>
        <dbReference type="Google" id="ProtNLM"/>
    </source>
</evidence>